<gene>
    <name evidence="1" type="ORF">J2Z82_002050</name>
</gene>
<dbReference type="EMBL" id="JAGGKK010000010">
    <property type="protein sequence ID" value="MBP1949113.1"/>
    <property type="molecule type" value="Genomic_DNA"/>
</dbReference>
<accession>A0ABS4HE01</accession>
<evidence type="ECO:0000313" key="2">
    <source>
        <dbReference type="Proteomes" id="UP001519328"/>
    </source>
</evidence>
<dbReference type="RefSeq" id="WP_209480647.1">
    <property type="nucleotide sequence ID" value="NZ_JAGGKK010000010.1"/>
</dbReference>
<proteinExistence type="predicted"/>
<keyword evidence="2" id="KW-1185">Reference proteome</keyword>
<dbReference type="Proteomes" id="UP001519328">
    <property type="component" value="Unassembled WGS sequence"/>
</dbReference>
<evidence type="ECO:0000313" key="1">
    <source>
        <dbReference type="EMBL" id="MBP1949113.1"/>
    </source>
</evidence>
<evidence type="ECO:0008006" key="3">
    <source>
        <dbReference type="Google" id="ProtNLM"/>
    </source>
</evidence>
<comment type="caution">
    <text evidence="1">The sequence shown here is derived from an EMBL/GenBank/DDBJ whole genome shotgun (WGS) entry which is preliminary data.</text>
</comment>
<reference evidence="1 2" key="1">
    <citation type="submission" date="2021-03" db="EMBL/GenBank/DDBJ databases">
        <title>Genomic Encyclopedia of Type Strains, Phase IV (KMG-IV): sequencing the most valuable type-strain genomes for metagenomic binning, comparative biology and taxonomic classification.</title>
        <authorList>
            <person name="Goeker M."/>
        </authorList>
    </citation>
    <scope>NUCLEOTIDE SEQUENCE [LARGE SCALE GENOMIC DNA]</scope>
    <source>
        <strain evidence="1 2">DSM 21085</strain>
    </source>
</reference>
<organism evidence="1 2">
    <name type="scientific">Virgibacillus litoralis</name>
    <dbReference type="NCBI Taxonomy" id="578221"/>
    <lineage>
        <taxon>Bacteria</taxon>
        <taxon>Bacillati</taxon>
        <taxon>Bacillota</taxon>
        <taxon>Bacilli</taxon>
        <taxon>Bacillales</taxon>
        <taxon>Bacillaceae</taxon>
        <taxon>Virgibacillus</taxon>
    </lineage>
</organism>
<sequence>MKEQKTYFVAVDTEEIREVSVPDSSIEYEIMASPDEVKEIQQLFIKKSKDGRKATEYLGKPFDEWGADDERRNYDDHLIKIYRRLYELGTNDTKNKINQLGLF</sequence>
<name>A0ABS4HE01_9BACI</name>
<protein>
    <recommendedName>
        <fullName evidence="3">Hydrolase</fullName>
    </recommendedName>
</protein>